<dbReference type="AlphaFoldDB" id="A0A6A7FUR1"/>
<comment type="subcellular location">
    <subcellularLocation>
        <location evidence="1">Cell membrane</location>
        <topology evidence="1">Multi-pass membrane protein</topology>
    </subcellularLocation>
</comment>
<dbReference type="GO" id="GO:0005886">
    <property type="term" value="C:plasma membrane"/>
    <property type="evidence" value="ECO:0007669"/>
    <property type="project" value="UniProtKB-SubCell"/>
</dbReference>
<feature type="compositionally biased region" description="Low complexity" evidence="11">
    <location>
        <begin position="185"/>
        <end position="194"/>
    </location>
</feature>
<keyword evidence="5 12" id="KW-0812">Transmembrane</keyword>
<feature type="region of interest" description="Disordered" evidence="11">
    <location>
        <begin position="37"/>
        <end position="100"/>
    </location>
</feature>
<keyword evidence="7 12" id="KW-1133">Transmembrane helix</keyword>
<feature type="transmembrane region" description="Helical" evidence="12">
    <location>
        <begin position="555"/>
        <end position="573"/>
    </location>
</feature>
<dbReference type="PANTHER" id="PTHR21522:SF58">
    <property type="entry name" value="AGAP000074-PA"/>
    <property type="match status" value="1"/>
</dbReference>
<feature type="region of interest" description="Disordered" evidence="11">
    <location>
        <begin position="114"/>
        <end position="199"/>
    </location>
</feature>
<feature type="transmembrane region" description="Helical" evidence="12">
    <location>
        <begin position="393"/>
        <end position="415"/>
    </location>
</feature>
<dbReference type="Pfam" id="PF03189">
    <property type="entry name" value="Otopetrin"/>
    <property type="match status" value="1"/>
</dbReference>
<evidence type="ECO:0000256" key="12">
    <source>
        <dbReference type="SAM" id="Phobius"/>
    </source>
</evidence>
<evidence type="ECO:0000256" key="10">
    <source>
        <dbReference type="ARBA" id="ARBA00023303"/>
    </source>
</evidence>
<feature type="compositionally biased region" description="Basic and acidic residues" evidence="11">
    <location>
        <begin position="370"/>
        <end position="383"/>
    </location>
</feature>
<feature type="transmembrane region" description="Helical" evidence="12">
    <location>
        <begin position="585"/>
        <end position="607"/>
    </location>
</feature>
<feature type="region of interest" description="Disordered" evidence="11">
    <location>
        <begin position="361"/>
        <end position="383"/>
    </location>
</feature>
<keyword evidence="8" id="KW-0406">Ion transport</keyword>
<name>A0A6A7FUR1_9CRUS</name>
<feature type="compositionally biased region" description="Acidic residues" evidence="11">
    <location>
        <begin position="645"/>
        <end position="658"/>
    </location>
</feature>
<feature type="compositionally biased region" description="Basic residues" evidence="11">
    <location>
        <begin position="49"/>
        <end position="64"/>
    </location>
</feature>
<evidence type="ECO:0000256" key="11">
    <source>
        <dbReference type="SAM" id="MobiDB-lite"/>
    </source>
</evidence>
<feature type="compositionally biased region" description="Low complexity" evidence="11">
    <location>
        <begin position="243"/>
        <end position="253"/>
    </location>
</feature>
<dbReference type="GO" id="GO:0015252">
    <property type="term" value="F:proton channel activity"/>
    <property type="evidence" value="ECO:0007669"/>
    <property type="project" value="InterPro"/>
</dbReference>
<feature type="region of interest" description="Disordered" evidence="11">
    <location>
        <begin position="230"/>
        <end position="257"/>
    </location>
</feature>
<feature type="transmembrane region" description="Helical" evidence="12">
    <location>
        <begin position="758"/>
        <end position="778"/>
    </location>
</feature>
<keyword evidence="4" id="KW-1003">Cell membrane</keyword>
<evidence type="ECO:0000256" key="3">
    <source>
        <dbReference type="ARBA" id="ARBA00022448"/>
    </source>
</evidence>
<feature type="transmembrane region" description="Helical" evidence="12">
    <location>
        <begin position="694"/>
        <end position="713"/>
    </location>
</feature>
<protein>
    <submittedName>
        <fullName evidence="13">Otopetrin-2 isoform X2</fullName>
    </submittedName>
</protein>
<keyword evidence="3" id="KW-0813">Transport</keyword>
<organism evidence="13">
    <name type="scientific">Hirondellea gigas</name>
    <dbReference type="NCBI Taxonomy" id="1518452"/>
    <lineage>
        <taxon>Eukaryota</taxon>
        <taxon>Metazoa</taxon>
        <taxon>Ecdysozoa</taxon>
        <taxon>Arthropoda</taxon>
        <taxon>Crustacea</taxon>
        <taxon>Multicrustacea</taxon>
        <taxon>Malacostraca</taxon>
        <taxon>Eumalacostraca</taxon>
        <taxon>Peracarida</taxon>
        <taxon>Amphipoda</taxon>
        <taxon>Amphilochidea</taxon>
        <taxon>Lysianassida</taxon>
        <taxon>Lysianassidira</taxon>
        <taxon>Lysianassoidea</taxon>
        <taxon>Lysianassidae</taxon>
        <taxon>Hirondellea</taxon>
    </lineage>
</organism>
<keyword evidence="6" id="KW-0375">Hydrogen ion transport</keyword>
<feature type="transmembrane region" description="Helical" evidence="12">
    <location>
        <begin position="798"/>
        <end position="818"/>
    </location>
</feature>
<dbReference type="PANTHER" id="PTHR21522">
    <property type="entry name" value="PROTON CHANNEL OTOP"/>
    <property type="match status" value="1"/>
</dbReference>
<evidence type="ECO:0000256" key="5">
    <source>
        <dbReference type="ARBA" id="ARBA00022692"/>
    </source>
</evidence>
<evidence type="ECO:0000313" key="13">
    <source>
        <dbReference type="EMBL" id="LAC21709.1"/>
    </source>
</evidence>
<keyword evidence="9 12" id="KW-0472">Membrane</keyword>
<reference evidence="13" key="1">
    <citation type="submission" date="2017-11" db="EMBL/GenBank/DDBJ databases">
        <title>The sensing device of the deep-sea amphipod.</title>
        <authorList>
            <person name="Kobayashi H."/>
            <person name="Nagahama T."/>
            <person name="Arai W."/>
            <person name="Sasagawa Y."/>
            <person name="Umeda M."/>
            <person name="Hayashi T."/>
            <person name="Nikaido I."/>
            <person name="Watanabe H."/>
            <person name="Oguri K."/>
            <person name="Kitazato H."/>
            <person name="Fujioka K."/>
            <person name="Kido Y."/>
            <person name="Takami H."/>
        </authorList>
    </citation>
    <scope>NUCLEOTIDE SEQUENCE</scope>
    <source>
        <tissue evidence="13">Whole body</tissue>
    </source>
</reference>
<feature type="transmembrane region" description="Helical" evidence="12">
    <location>
        <begin position="511"/>
        <end position="530"/>
    </location>
</feature>
<evidence type="ECO:0000256" key="6">
    <source>
        <dbReference type="ARBA" id="ARBA00022781"/>
    </source>
</evidence>
<comment type="similarity">
    <text evidence="2">Belongs to the otopetrin family.</text>
</comment>
<accession>A0A6A7FUR1</accession>
<proteinExistence type="evidence at transcript level"/>
<evidence type="ECO:0000256" key="1">
    <source>
        <dbReference type="ARBA" id="ARBA00004651"/>
    </source>
</evidence>
<keyword evidence="10" id="KW-0407">Ion channel</keyword>
<evidence type="ECO:0000256" key="2">
    <source>
        <dbReference type="ARBA" id="ARBA00006513"/>
    </source>
</evidence>
<feature type="transmembrane region" description="Helical" evidence="12">
    <location>
        <begin position="830"/>
        <end position="850"/>
    </location>
</feature>
<evidence type="ECO:0000256" key="9">
    <source>
        <dbReference type="ARBA" id="ARBA00023136"/>
    </source>
</evidence>
<evidence type="ECO:0000256" key="4">
    <source>
        <dbReference type="ARBA" id="ARBA00022475"/>
    </source>
</evidence>
<evidence type="ECO:0000256" key="7">
    <source>
        <dbReference type="ARBA" id="ARBA00022989"/>
    </source>
</evidence>
<feature type="compositionally biased region" description="Polar residues" evidence="11">
    <location>
        <begin position="114"/>
        <end position="137"/>
    </location>
</feature>
<dbReference type="InterPro" id="IPR004878">
    <property type="entry name" value="Otopetrin"/>
</dbReference>
<dbReference type="EMBL" id="IACT01002429">
    <property type="protein sequence ID" value="LAC21709.1"/>
    <property type="molecule type" value="mRNA"/>
</dbReference>
<feature type="transmembrane region" description="Helical" evidence="12">
    <location>
        <begin position="427"/>
        <end position="446"/>
    </location>
</feature>
<evidence type="ECO:0000256" key="8">
    <source>
        <dbReference type="ARBA" id="ARBA00023065"/>
    </source>
</evidence>
<sequence length="971" mass="108082">MSELTTDDKKVNLHPNNQPFMILLNDQCIQVINSESEASGSARVTPVQQRRRIVPKHPHRRGRKVSAPPELQPHLGPHSVHQPKKHTQGGAITDTADSSSQQTEYIINISSGTTNVSEGLYSGSDSGVTSEYSSWSVPVSGHQRQEQTGYEDENLTSQVGSADDLLNDNSRRHKDKYFTSDSESESVGLSSPLSSRRRGMNNAAYVTTEPRPLVLSVDGPPPTLSRSLTDSNLIGTPHNVIASPTSTPTQPGTPHRPRTNSMVVQLNLGNPQQERISSTSPPSNLRSARSVSLVSLNHPGVNTMPNVTSYPNLSNYGNDNQSIYSEIGGPQYGTGYLGTHHMNNIMGSQGSLAGYKDHGMGTISPAPMPPHDDHHEPEPTSEEEKKEWTLLTLADNLSLIYAIFLVTLGIVIYLADTFSEHDSAMAETFNVFLIVVQLLWLGYAHIDVRQYLKTIMKAVNEAKERDKDNTDHVVLEPTGDGQYQLRINLPEPRRTIPQHYGFTSGRHGGSLYLKIGATVFCFGHLIHSGLNLGQKILYLTADDPAFDNCTCTPDVIMSVLQPIYAFYNLFFVFKYSNLIINKRKHLSRFGLMHCIAASLCFWLYAILQETLQAIYAKKTSSNPSNYTTTVSPLSLLNYKMGGDDDDDSDEMDDDDDDSSNYNTYPSKTSTEWNINFGCEKSTELTEMINYTTPYLYPFSIEYHILIVGVWILLWENIGKTERHTHIPSIEVTYEEDNTKGFSSNMIIYVDCHSSNRGLFAGLLMTVATVISIILFFIFTSSQNNVALGLYVNGYSEMLLLIVMAIAGTFAYNSVRTLDVIKSHISSVDDILLIICLPCILLYAFFSMVPAVLHGNILFVSVNIMQVIQATMQTVLIGDGLRRCANSSKAQQKKPGREVITFLVVANVAMWLLETFEIKSDAGNADKYEFYGKNLWTMLSHLTLPLALFYRFHSSVCLADMWKTAYEEESEH</sequence>
<feature type="region of interest" description="Disordered" evidence="11">
    <location>
        <begin position="645"/>
        <end position="664"/>
    </location>
</feature>